<accession>A0AAV5NMA5</accession>
<evidence type="ECO:0008006" key="3">
    <source>
        <dbReference type="Google" id="ProtNLM"/>
    </source>
</evidence>
<dbReference type="Proteomes" id="UP001156690">
    <property type="component" value="Unassembled WGS sequence"/>
</dbReference>
<dbReference type="EMBL" id="BSNX01000007">
    <property type="protein sequence ID" value="GLQ71638.1"/>
    <property type="molecule type" value="Genomic_DNA"/>
</dbReference>
<evidence type="ECO:0000313" key="2">
    <source>
        <dbReference type="Proteomes" id="UP001156690"/>
    </source>
</evidence>
<reference evidence="2" key="1">
    <citation type="journal article" date="2019" name="Int. J. Syst. Evol. Microbiol.">
        <title>The Global Catalogue of Microorganisms (GCM) 10K type strain sequencing project: providing services to taxonomists for standard genome sequencing and annotation.</title>
        <authorList>
            <consortium name="The Broad Institute Genomics Platform"/>
            <consortium name="The Broad Institute Genome Sequencing Center for Infectious Disease"/>
            <person name="Wu L."/>
            <person name="Ma J."/>
        </authorList>
    </citation>
    <scope>NUCLEOTIDE SEQUENCE [LARGE SCALE GENOMIC DNA]</scope>
    <source>
        <strain evidence="2">NBRC 15640</strain>
    </source>
</reference>
<protein>
    <recommendedName>
        <fullName evidence="3">Lipoprotein</fullName>
    </recommendedName>
</protein>
<name>A0AAV5NMA5_9VIBR</name>
<dbReference type="RefSeq" id="WP_126606755.1">
    <property type="nucleotide sequence ID" value="NZ_AP025144.1"/>
</dbReference>
<sequence>MNKAVIAASFSSIVLVGCGGGSGDTNSSTHPTAKSNCGEIHLNRGYSNTELVSSYWGTQDQQSRILSRVHPSSFSGSVDTTLTSSSAQCQQTLDALSGYAYHIWEGESQGNLATGEQFYFKPTLRVQYDLPPVESYQKWVEESKPEFVNTTINKVELYSVVAIGSGSSYQDFRPSSSEAMYLAELPLQCTVALPTSVKITESSPKSIADIQVANIDTRYCSEPTDGVINNKRELVRNCISASPITEKTPVNCTFNNAKVGVPDNKGNYFPAYVSGSVTREQGQDFVLQVNKVEY</sequence>
<keyword evidence="2" id="KW-1185">Reference proteome</keyword>
<proteinExistence type="predicted"/>
<comment type="caution">
    <text evidence="1">The sequence shown here is derived from an EMBL/GenBank/DDBJ whole genome shotgun (WGS) entry which is preliminary data.</text>
</comment>
<dbReference type="PROSITE" id="PS51257">
    <property type="entry name" value="PROKAR_LIPOPROTEIN"/>
    <property type="match status" value="1"/>
</dbReference>
<evidence type="ECO:0000313" key="1">
    <source>
        <dbReference type="EMBL" id="GLQ71638.1"/>
    </source>
</evidence>
<gene>
    <name evidence="1" type="ORF">GCM10007932_09980</name>
</gene>
<dbReference type="AlphaFoldDB" id="A0AAV5NMA5"/>
<organism evidence="1 2">
    <name type="scientific">Vibrio penaeicida</name>
    <dbReference type="NCBI Taxonomy" id="104609"/>
    <lineage>
        <taxon>Bacteria</taxon>
        <taxon>Pseudomonadati</taxon>
        <taxon>Pseudomonadota</taxon>
        <taxon>Gammaproteobacteria</taxon>
        <taxon>Vibrionales</taxon>
        <taxon>Vibrionaceae</taxon>
        <taxon>Vibrio</taxon>
    </lineage>
</organism>